<dbReference type="EMBL" id="DXCD01000246">
    <property type="protein sequence ID" value="HIZ14161.1"/>
    <property type="molecule type" value="Genomic_DNA"/>
</dbReference>
<dbReference type="Proteomes" id="UP000824017">
    <property type="component" value="Unassembled WGS sequence"/>
</dbReference>
<dbReference type="AlphaFoldDB" id="A0A9D2IKF9"/>
<dbReference type="GO" id="GO:0046872">
    <property type="term" value="F:metal ion binding"/>
    <property type="evidence" value="ECO:0007669"/>
    <property type="project" value="InterPro"/>
</dbReference>
<dbReference type="SMART" id="SM01264">
    <property type="entry name" value="M16C_associated"/>
    <property type="match status" value="1"/>
</dbReference>
<comment type="caution">
    <text evidence="3">The sequence shown here is derived from an EMBL/GenBank/DDBJ whole genome shotgun (WGS) entry which is preliminary data.</text>
</comment>
<dbReference type="InterPro" id="IPR007863">
    <property type="entry name" value="Peptidase_M16_C"/>
</dbReference>
<reference evidence="3" key="1">
    <citation type="journal article" date="2021" name="PeerJ">
        <title>Extensive microbial diversity within the chicken gut microbiome revealed by metagenomics and culture.</title>
        <authorList>
            <person name="Gilroy R."/>
            <person name="Ravi A."/>
            <person name="Getino M."/>
            <person name="Pursley I."/>
            <person name="Horton D.L."/>
            <person name="Alikhan N.F."/>
            <person name="Baker D."/>
            <person name="Gharbi K."/>
            <person name="Hall N."/>
            <person name="Watson M."/>
            <person name="Adriaenssens E.M."/>
            <person name="Foster-Nyarko E."/>
            <person name="Jarju S."/>
            <person name="Secka A."/>
            <person name="Antonio M."/>
            <person name="Oren A."/>
            <person name="Chaudhuri R.R."/>
            <person name="La Ragione R."/>
            <person name="Hildebrand F."/>
            <person name="Pallen M.J."/>
        </authorList>
    </citation>
    <scope>NUCLEOTIDE SEQUENCE</scope>
    <source>
        <strain evidence="3">ChiGjej1B1-13045</strain>
    </source>
</reference>
<evidence type="ECO:0000313" key="3">
    <source>
        <dbReference type="EMBL" id="HIZ14161.1"/>
    </source>
</evidence>
<name>A0A9D2IKF9_9FIRM</name>
<dbReference type="InterPro" id="IPR013578">
    <property type="entry name" value="Peptidase_M16C_assoc"/>
</dbReference>
<dbReference type="GO" id="GO:0016485">
    <property type="term" value="P:protein processing"/>
    <property type="evidence" value="ECO:0007669"/>
    <property type="project" value="TreeGrafter"/>
</dbReference>
<dbReference type="PANTHER" id="PTHR43016">
    <property type="entry name" value="PRESEQUENCE PROTEASE"/>
    <property type="match status" value="1"/>
</dbReference>
<evidence type="ECO:0000313" key="4">
    <source>
        <dbReference type="Proteomes" id="UP000824017"/>
    </source>
</evidence>
<feature type="region of interest" description="Disordered" evidence="1">
    <location>
        <begin position="786"/>
        <end position="810"/>
    </location>
</feature>
<evidence type="ECO:0000256" key="1">
    <source>
        <dbReference type="SAM" id="MobiDB-lite"/>
    </source>
</evidence>
<protein>
    <submittedName>
        <fullName evidence="3">Insulinase family protein</fullName>
    </submittedName>
</protein>
<dbReference type="PANTHER" id="PTHR43016:SF13">
    <property type="entry name" value="PRESEQUENCE PROTEASE, MITOCHONDRIAL"/>
    <property type="match status" value="1"/>
</dbReference>
<feature type="domain" description="Peptidase M16C associated" evidence="2">
    <location>
        <begin position="462"/>
        <end position="714"/>
    </location>
</feature>
<evidence type="ECO:0000259" key="2">
    <source>
        <dbReference type="SMART" id="SM01264"/>
    </source>
</evidence>
<organism evidence="3 4">
    <name type="scientific">Candidatus Mediterraneibacter stercorigallinarum</name>
    <dbReference type="NCBI Taxonomy" id="2838686"/>
    <lineage>
        <taxon>Bacteria</taxon>
        <taxon>Bacillati</taxon>
        <taxon>Bacillota</taxon>
        <taxon>Clostridia</taxon>
        <taxon>Lachnospirales</taxon>
        <taxon>Lachnospiraceae</taxon>
        <taxon>Mediterraneibacter</taxon>
    </lineage>
</organism>
<dbReference type="InterPro" id="IPR011249">
    <property type="entry name" value="Metalloenz_LuxS/M16"/>
</dbReference>
<feature type="compositionally biased region" description="Low complexity" evidence="1">
    <location>
        <begin position="788"/>
        <end position="799"/>
    </location>
</feature>
<dbReference type="FunFam" id="3.30.830.10:FF:000034">
    <property type="entry name" value="presequence protease 1, chloroplastic/mitochondrial"/>
    <property type="match status" value="1"/>
</dbReference>
<dbReference type="Pfam" id="PF08367">
    <property type="entry name" value="M16C_assoc"/>
    <property type="match status" value="1"/>
</dbReference>
<gene>
    <name evidence="3" type="ORF">H9817_09595</name>
</gene>
<dbReference type="Pfam" id="PF05193">
    <property type="entry name" value="Peptidase_M16_C"/>
    <property type="match status" value="1"/>
</dbReference>
<dbReference type="GO" id="GO:0004222">
    <property type="term" value="F:metalloendopeptidase activity"/>
    <property type="evidence" value="ECO:0007669"/>
    <property type="project" value="TreeGrafter"/>
</dbReference>
<dbReference type="Pfam" id="PF22516">
    <property type="entry name" value="PreP_C"/>
    <property type="match status" value="1"/>
</dbReference>
<reference evidence="3" key="2">
    <citation type="submission" date="2021-04" db="EMBL/GenBank/DDBJ databases">
        <authorList>
            <person name="Gilroy R."/>
        </authorList>
    </citation>
    <scope>NUCLEOTIDE SEQUENCE</scope>
    <source>
        <strain evidence="3">ChiGjej1B1-13045</strain>
    </source>
</reference>
<proteinExistence type="predicted"/>
<sequence>MSIYDLTAYEVIQEKDLADLKSQGVLLRHKKSGARVLLMENDDENKVFAIGFRTPPSDSTGVPHIMEHSVLCGSRDFPVKDPFVELVKGSLNTFLNAMTYPDKTVYPVASCNDKDFQNLMHVYMDAVFYPNIYQSDKTFRQEGWSYKLGDAEADLEISGVVYNEMKGAFSSPEGVLDRVILNSLFPDTSYANESGGDPEVIPELTYEQFLDFHRKYYHPSNSYIYLYGDMDMEEKLRWLDENYLSDFDQIRVDSEIKYQEPFAEMKEIVQEYSIASDENEADNTYLSYNKVIGTSLDEKLYLAFQILDYALLSAPGAPLKKALLDAGIGKDIMGSYDNGVYQPIFSVISKNANMEQKEAFIRVIEDTLRDIANKGIDEKAIRAGINYYEFRFREADFGSYPRGLMYGLQMFDSWLYDEEKPFIHMEAIPTFEFLKSQVGTGYFEGLIRKYLLDNTHGAIVIIRPERGRTARMDKELSDKLKAYKDSLTAEEVEALVRDTAELEAYQEEESAPEDLAKIPVLKREDISRETAPIYNTEMDVDGVKMVHHNVETNGIGYVTLMFDLSGIEEKMLPYVGILQSVLGIIDTTNYEYGALFNEINVHTGGIGTSLELYADVTKVKEKEFRATFEMKGKVLYPKMDVLFSMMREILMESRLEDEKRLKEILAMLRSRLQMSFLSSGHTTAALRALSYTSPIAKFKDDTDGIGFYEVVKAIEEDFEGQKEGLIRNLKEISQKIFRADNMMVSYTSAEEGLAPMKEAFGAVRNKLNDSKSSDISAAGIDAADLDAGDSNPAADSAADGGDDAETAAGESGETSCVIHCRKRNEGFKTSSKVQYVARAGNFIDGGAEYTGALQILKVILSYDYLWQNVRVKGGAYGCMSNFNRIGEGYLISYRDPNLQKTMEIYEGVVDYLENFNVDDRDMNKFIIGTISNIDRPMNPAAKGNRSMNLYMNHVTEEMIREEREQILTADQSDIRALAGVLKAMLDAGLVCVIGSEEKIEECREMFGEVRTLS</sequence>
<accession>A0A9D2IKF9</accession>
<dbReference type="Gene3D" id="3.30.830.10">
    <property type="entry name" value="Metalloenzyme, LuxS/M16 peptidase-like"/>
    <property type="match status" value="4"/>
</dbReference>
<dbReference type="InterPro" id="IPR055130">
    <property type="entry name" value="PreP_C"/>
</dbReference>
<dbReference type="SUPFAM" id="SSF63411">
    <property type="entry name" value="LuxS/MPP-like metallohydrolase"/>
    <property type="match status" value="4"/>
</dbReference>